<evidence type="ECO:0000313" key="4">
    <source>
        <dbReference type="Proteomes" id="UP000663852"/>
    </source>
</evidence>
<feature type="region of interest" description="Disordered" evidence="1">
    <location>
        <begin position="270"/>
        <end position="357"/>
    </location>
</feature>
<keyword evidence="2" id="KW-0812">Transmembrane</keyword>
<accession>A0A814I947</accession>
<sequence length="357" mass="39210">MENKKKNEQEKPSHRQLQKRKILYAIVSIVIASIVIVGILIPTVVIKKNGTQPSPTTTSSSTMTTTSNMTMTTTEIDMCMILLTAVQRKVYGVHNTFVGGDSTRATPGSKRGQYSPEDSPDKACDGNVSTKYINYGSCEKMIFSDSCGLNTGFYLELARGSTLINGLKICLTGLSCPCGPTVVSLEGSNMTGTDLTLGSSWTLLYHGTSGLSDDPARQKCGSLQHFNNTIAYTSYRFLVLAKNAAEALVEYSEVQFSTNTPEIRYSRIKAGTSQPLRQHYNKPSRHSNTTSTPSFNTYKSTRTKRQIIPKSTMQGPELPVRDSNQPPPQTRPSNRRRPPSTLPHPPIMTSTTLRTHS</sequence>
<feature type="transmembrane region" description="Helical" evidence="2">
    <location>
        <begin position="21"/>
        <end position="45"/>
    </location>
</feature>
<organism evidence="3 4">
    <name type="scientific">Adineta ricciae</name>
    <name type="common">Rotifer</name>
    <dbReference type="NCBI Taxonomy" id="249248"/>
    <lineage>
        <taxon>Eukaryota</taxon>
        <taxon>Metazoa</taxon>
        <taxon>Spiralia</taxon>
        <taxon>Gnathifera</taxon>
        <taxon>Rotifera</taxon>
        <taxon>Eurotatoria</taxon>
        <taxon>Bdelloidea</taxon>
        <taxon>Adinetida</taxon>
        <taxon>Adinetidae</taxon>
        <taxon>Adineta</taxon>
    </lineage>
</organism>
<dbReference type="AlphaFoldDB" id="A0A814I947"/>
<dbReference type="Proteomes" id="UP000663852">
    <property type="component" value="Unassembled WGS sequence"/>
</dbReference>
<comment type="caution">
    <text evidence="3">The sequence shown here is derived from an EMBL/GenBank/DDBJ whole genome shotgun (WGS) entry which is preliminary data.</text>
</comment>
<evidence type="ECO:0000256" key="2">
    <source>
        <dbReference type="SAM" id="Phobius"/>
    </source>
</evidence>
<feature type="compositionally biased region" description="Polar residues" evidence="1">
    <location>
        <begin position="348"/>
        <end position="357"/>
    </location>
</feature>
<keyword evidence="2" id="KW-1133">Transmembrane helix</keyword>
<evidence type="ECO:0000313" key="3">
    <source>
        <dbReference type="EMBL" id="CAF1020730.1"/>
    </source>
</evidence>
<reference evidence="3" key="1">
    <citation type="submission" date="2021-02" db="EMBL/GenBank/DDBJ databases">
        <authorList>
            <person name="Nowell W R."/>
        </authorList>
    </citation>
    <scope>NUCLEOTIDE SEQUENCE</scope>
</reference>
<name>A0A814I947_ADIRI</name>
<protein>
    <submittedName>
        <fullName evidence="3">Uncharacterized protein</fullName>
    </submittedName>
</protein>
<feature type="compositionally biased region" description="Polar residues" evidence="1">
    <location>
        <begin position="286"/>
        <end position="300"/>
    </location>
</feature>
<gene>
    <name evidence="3" type="ORF">EDS130_LOCUS15879</name>
</gene>
<evidence type="ECO:0000256" key="1">
    <source>
        <dbReference type="SAM" id="MobiDB-lite"/>
    </source>
</evidence>
<dbReference type="EMBL" id="CAJNOJ010000068">
    <property type="protein sequence ID" value="CAF1020730.1"/>
    <property type="molecule type" value="Genomic_DNA"/>
</dbReference>
<proteinExistence type="predicted"/>
<keyword evidence="2" id="KW-0472">Membrane</keyword>